<dbReference type="RefSeq" id="WP_135327937.1">
    <property type="nucleotide sequence ID" value="NZ_SRJC01000003.1"/>
</dbReference>
<dbReference type="PANTHER" id="PTHR43252">
    <property type="entry name" value="TRANSCRIPTIONAL REGULATOR YQJI"/>
    <property type="match status" value="1"/>
</dbReference>
<dbReference type="InterPro" id="IPR036390">
    <property type="entry name" value="WH_DNA-bd_sf"/>
</dbReference>
<dbReference type="EMBL" id="SRJC01000003">
    <property type="protein sequence ID" value="TGB02260.1"/>
    <property type="molecule type" value="Genomic_DNA"/>
</dbReference>
<dbReference type="Proteomes" id="UP000297982">
    <property type="component" value="Unassembled WGS sequence"/>
</dbReference>
<reference evidence="3 4" key="1">
    <citation type="journal article" date="2003" name="Int. J. Syst. Evol. Microbiol.">
        <title>Halobacillus salinus sp. nov., isolated from a salt lake on the coast of the East Sea in Korea.</title>
        <authorList>
            <person name="Yoon J.H."/>
            <person name="Kang K.H."/>
            <person name="Park Y.H."/>
        </authorList>
    </citation>
    <scope>NUCLEOTIDE SEQUENCE [LARGE SCALE GENOMIC DNA]</scope>
    <source>
        <strain evidence="3 4">HSL-3</strain>
    </source>
</reference>
<keyword evidence="4" id="KW-1185">Reference proteome</keyword>
<evidence type="ECO:0000259" key="2">
    <source>
        <dbReference type="Pfam" id="PF10400"/>
    </source>
</evidence>
<evidence type="ECO:0000313" key="3">
    <source>
        <dbReference type="EMBL" id="TGB02260.1"/>
    </source>
</evidence>
<feature type="domain" description="Transcription regulator PadR C-terminal" evidence="2">
    <location>
        <begin position="97"/>
        <end position="178"/>
    </location>
</feature>
<dbReference type="Gene3D" id="1.10.10.10">
    <property type="entry name" value="Winged helix-like DNA-binding domain superfamily/Winged helix DNA-binding domain"/>
    <property type="match status" value="1"/>
</dbReference>
<evidence type="ECO:0000313" key="4">
    <source>
        <dbReference type="Proteomes" id="UP000297982"/>
    </source>
</evidence>
<feature type="domain" description="Transcription regulator PadR N-terminal" evidence="1">
    <location>
        <begin position="10"/>
        <end position="83"/>
    </location>
</feature>
<proteinExistence type="predicted"/>
<dbReference type="InterPro" id="IPR018309">
    <property type="entry name" value="Tscrpt_reg_PadR_C"/>
</dbReference>
<dbReference type="Pfam" id="PF10400">
    <property type="entry name" value="Vir_act_alpha_C"/>
    <property type="match status" value="1"/>
</dbReference>
<dbReference type="STRING" id="192814.GCA_900166575_03462"/>
<name>A0A4Z0GWT8_9BACI</name>
<dbReference type="PANTHER" id="PTHR43252:SF6">
    <property type="entry name" value="NEGATIVE TRANSCRIPTION REGULATOR PADR"/>
    <property type="match status" value="1"/>
</dbReference>
<dbReference type="InterPro" id="IPR036388">
    <property type="entry name" value="WH-like_DNA-bd_sf"/>
</dbReference>
<sequence length="182" mass="21168">MATNHTKYAILGVLTIGCRTGYSIKQMIDGSLNHFWKISYGQIYPTLKKLVEEGLASVKEQTQEDKPDKKEYSLTSDGEKALRDWLAEPLESVPKEKNELLLKLFFSRHQSLSTTLHLLEQYKKQLKEVYATYESIEYMIRDNNPEDVDAKYWLFTLDYGKRTTVAALDWCEDTIEAIQEEE</sequence>
<protein>
    <submittedName>
        <fullName evidence="3">PadR family transcriptional regulator</fullName>
    </submittedName>
</protein>
<dbReference type="AlphaFoldDB" id="A0A4Z0GWT8"/>
<dbReference type="InterPro" id="IPR005149">
    <property type="entry name" value="Tscrpt_reg_PadR_N"/>
</dbReference>
<gene>
    <name evidence="3" type="ORF">E4663_13020</name>
</gene>
<dbReference type="Pfam" id="PF03551">
    <property type="entry name" value="PadR"/>
    <property type="match status" value="1"/>
</dbReference>
<dbReference type="Gene3D" id="6.10.140.190">
    <property type="match status" value="1"/>
</dbReference>
<accession>A0A4Z0GWT8</accession>
<organism evidence="3 4">
    <name type="scientific">Halobacillus salinus</name>
    <dbReference type="NCBI Taxonomy" id="192814"/>
    <lineage>
        <taxon>Bacteria</taxon>
        <taxon>Bacillati</taxon>
        <taxon>Bacillota</taxon>
        <taxon>Bacilli</taxon>
        <taxon>Bacillales</taxon>
        <taxon>Bacillaceae</taxon>
        <taxon>Halobacillus</taxon>
    </lineage>
</organism>
<dbReference type="SUPFAM" id="SSF46785">
    <property type="entry name" value="Winged helix' DNA-binding domain"/>
    <property type="match status" value="1"/>
</dbReference>
<evidence type="ECO:0000259" key="1">
    <source>
        <dbReference type="Pfam" id="PF03551"/>
    </source>
</evidence>
<comment type="caution">
    <text evidence="3">The sequence shown here is derived from an EMBL/GenBank/DDBJ whole genome shotgun (WGS) entry which is preliminary data.</text>
</comment>
<dbReference type="PROSITE" id="PS51257">
    <property type="entry name" value="PROKAR_LIPOPROTEIN"/>
    <property type="match status" value="1"/>
</dbReference>